<accession>A0ABM4C3D2</accession>
<feature type="region of interest" description="Disordered" evidence="2">
    <location>
        <begin position="1"/>
        <end position="41"/>
    </location>
</feature>
<dbReference type="InterPro" id="IPR029274">
    <property type="entry name" value="DUF4615"/>
</dbReference>
<reference evidence="4" key="1">
    <citation type="submission" date="2025-08" db="UniProtKB">
        <authorList>
            <consortium name="RefSeq"/>
        </authorList>
    </citation>
    <scope>IDENTIFICATION</scope>
</reference>
<evidence type="ECO:0000313" key="3">
    <source>
        <dbReference type="Proteomes" id="UP001652625"/>
    </source>
</evidence>
<feature type="compositionally biased region" description="Basic and acidic residues" evidence="2">
    <location>
        <begin position="26"/>
        <end position="37"/>
    </location>
</feature>
<name>A0ABM4C3D2_HYDVU</name>
<feature type="compositionally biased region" description="Basic residues" evidence="2">
    <location>
        <begin position="10"/>
        <end position="25"/>
    </location>
</feature>
<gene>
    <name evidence="4" type="primary">LOC100209190</name>
</gene>
<keyword evidence="3" id="KW-1185">Reference proteome</keyword>
<dbReference type="PANTHER" id="PTHR13602:SF2">
    <property type="entry name" value="UPF0488 PROTEIN C8ORF33"/>
    <property type="match status" value="1"/>
</dbReference>
<evidence type="ECO:0000313" key="4">
    <source>
        <dbReference type="RefSeq" id="XP_065656066.1"/>
    </source>
</evidence>
<protein>
    <submittedName>
        <fullName evidence="4">UPF0488 protein C8orf33 homolog isoform X3</fullName>
    </submittedName>
</protein>
<dbReference type="Proteomes" id="UP001652625">
    <property type="component" value="Chromosome 06"/>
</dbReference>
<comment type="similarity">
    <text evidence="1">Belongs to the UPF0488 family.</text>
</comment>
<evidence type="ECO:0000256" key="1">
    <source>
        <dbReference type="ARBA" id="ARBA00005707"/>
    </source>
</evidence>
<proteinExistence type="inferred from homology"/>
<dbReference type="RefSeq" id="XP_065656066.1">
    <property type="nucleotide sequence ID" value="XM_065799994.1"/>
</dbReference>
<dbReference type="PANTHER" id="PTHR13602">
    <property type="entry name" value="UPF0488 PROTEIN C8ORF33"/>
    <property type="match status" value="1"/>
</dbReference>
<dbReference type="GeneID" id="100209190"/>
<organism evidence="3 4">
    <name type="scientific">Hydra vulgaris</name>
    <name type="common">Hydra</name>
    <name type="synonym">Hydra attenuata</name>
    <dbReference type="NCBI Taxonomy" id="6087"/>
    <lineage>
        <taxon>Eukaryota</taxon>
        <taxon>Metazoa</taxon>
        <taxon>Cnidaria</taxon>
        <taxon>Hydrozoa</taxon>
        <taxon>Hydroidolina</taxon>
        <taxon>Anthoathecata</taxon>
        <taxon>Aplanulata</taxon>
        <taxon>Hydridae</taxon>
        <taxon>Hydra</taxon>
    </lineage>
</organism>
<evidence type="ECO:0000256" key="2">
    <source>
        <dbReference type="SAM" id="MobiDB-lite"/>
    </source>
</evidence>
<sequence length="182" mass="21167">MKNEDDEKKANKKAKQQSKNKKKKEMMKSKKQQELKQPELVAHENISNDEDNFAEELQWCIQQIELGLKTRKPSPDQIIKSQKLMQQLMSTKTPKAKKRMLMKLNFGNYREKIAAQIKMQVSPGCLVSADEVLMKKSVFIKKKSNNNMPVLSTPIKSEEVFYFNFPQPSIETDLNLQNLLIH</sequence>
<dbReference type="Pfam" id="PF15393">
    <property type="entry name" value="DUF4615"/>
    <property type="match status" value="1"/>
</dbReference>